<comment type="similarity">
    <text evidence="1 5">Belongs to the CoaE family.</text>
</comment>
<comment type="catalytic activity">
    <reaction evidence="5">
        <text>3'-dephospho-CoA + ATP = ADP + CoA + H(+)</text>
        <dbReference type="Rhea" id="RHEA:18245"/>
        <dbReference type="ChEBI" id="CHEBI:15378"/>
        <dbReference type="ChEBI" id="CHEBI:30616"/>
        <dbReference type="ChEBI" id="CHEBI:57287"/>
        <dbReference type="ChEBI" id="CHEBI:57328"/>
        <dbReference type="ChEBI" id="CHEBI:456216"/>
        <dbReference type="EC" id="2.7.1.24"/>
    </reaction>
</comment>
<dbReference type="GO" id="GO:0015937">
    <property type="term" value="P:coenzyme A biosynthetic process"/>
    <property type="evidence" value="ECO:0007669"/>
    <property type="project" value="UniProtKB-UniRule"/>
</dbReference>
<dbReference type="Gene3D" id="3.40.50.300">
    <property type="entry name" value="P-loop containing nucleotide triphosphate hydrolases"/>
    <property type="match status" value="1"/>
</dbReference>
<dbReference type="EMBL" id="FLUL01000001">
    <property type="protein sequence ID" value="SBV93893.1"/>
    <property type="molecule type" value="Genomic_DNA"/>
</dbReference>
<sequence length="196" mass="22216">MIKLGITGGIGSGKSTVSQIFSLSGVPVYIADIESKRLVATSPTIRKKLINLFGEELYSGEVLNKPLLASHIFNDKKKLETVNAIIHPEVERDFIEWVKKHVQCDIVAHEAAILFESGFNKMMDKVLMVYTPLDIRIERTMLRDNLPKEKVMERIQNQMSDEEKAKLSDFVIVNDNTKSLIEQVTNIIQELKTSEN</sequence>
<dbReference type="SUPFAM" id="SSF52540">
    <property type="entry name" value="P-loop containing nucleoside triphosphate hydrolases"/>
    <property type="match status" value="1"/>
</dbReference>
<evidence type="ECO:0000256" key="1">
    <source>
        <dbReference type="ARBA" id="ARBA00009018"/>
    </source>
</evidence>
<dbReference type="GO" id="GO:0004140">
    <property type="term" value="F:dephospho-CoA kinase activity"/>
    <property type="evidence" value="ECO:0007669"/>
    <property type="project" value="UniProtKB-UniRule"/>
</dbReference>
<dbReference type="Pfam" id="PF01121">
    <property type="entry name" value="CoaE"/>
    <property type="match status" value="1"/>
</dbReference>
<dbReference type="NCBIfam" id="TIGR00152">
    <property type="entry name" value="dephospho-CoA kinase"/>
    <property type="match status" value="1"/>
</dbReference>
<dbReference type="PANTHER" id="PTHR10695">
    <property type="entry name" value="DEPHOSPHO-COA KINASE-RELATED"/>
    <property type="match status" value="1"/>
</dbReference>
<evidence type="ECO:0000256" key="2">
    <source>
        <dbReference type="ARBA" id="ARBA00022741"/>
    </source>
</evidence>
<feature type="binding site" evidence="5">
    <location>
        <begin position="11"/>
        <end position="16"/>
    </location>
    <ligand>
        <name>ATP</name>
        <dbReference type="ChEBI" id="CHEBI:30616"/>
    </ligand>
</feature>
<dbReference type="GO" id="GO:0005737">
    <property type="term" value="C:cytoplasm"/>
    <property type="evidence" value="ECO:0007669"/>
    <property type="project" value="UniProtKB-SubCell"/>
</dbReference>
<reference evidence="7" key="1">
    <citation type="submission" date="2016-04" db="EMBL/GenBank/DDBJ databases">
        <authorList>
            <person name="Evans L.H."/>
            <person name="Alamgir A."/>
            <person name="Owens N."/>
            <person name="Weber N.D."/>
            <person name="Virtaneva K."/>
            <person name="Barbian K."/>
            <person name="Babar A."/>
            <person name="Rosenke K."/>
        </authorList>
    </citation>
    <scope>NUCLEOTIDE SEQUENCE</scope>
    <source>
        <strain evidence="7">86-2</strain>
    </source>
</reference>
<comment type="pathway">
    <text evidence="5">Cofactor biosynthesis; coenzyme A biosynthesis; CoA from (R)-pantothenate: step 5/5.</text>
</comment>
<organism evidence="7">
    <name type="scientific">uncultured Dysgonomonas sp</name>
    <dbReference type="NCBI Taxonomy" id="206096"/>
    <lineage>
        <taxon>Bacteria</taxon>
        <taxon>Pseudomonadati</taxon>
        <taxon>Bacteroidota</taxon>
        <taxon>Bacteroidia</taxon>
        <taxon>Bacteroidales</taxon>
        <taxon>Dysgonomonadaceae</taxon>
        <taxon>Dysgonomonas</taxon>
        <taxon>environmental samples</taxon>
    </lineage>
</organism>
<name>A0A212J354_9BACT</name>
<evidence type="ECO:0000256" key="4">
    <source>
        <dbReference type="ARBA" id="ARBA00022993"/>
    </source>
</evidence>
<proteinExistence type="inferred from homology"/>
<dbReference type="HAMAP" id="MF_00376">
    <property type="entry name" value="Dephospho_CoA_kinase"/>
    <property type="match status" value="1"/>
</dbReference>
<dbReference type="RefSeq" id="WP_296947049.1">
    <property type="nucleotide sequence ID" value="NZ_LT599021.1"/>
</dbReference>
<dbReference type="CDD" id="cd02022">
    <property type="entry name" value="DPCK"/>
    <property type="match status" value="1"/>
</dbReference>
<dbReference type="AlphaFoldDB" id="A0A212J354"/>
<dbReference type="UniPathway" id="UPA00241">
    <property type="reaction ID" value="UER00356"/>
</dbReference>
<accession>A0A212J354</accession>
<evidence type="ECO:0000256" key="5">
    <source>
        <dbReference type="HAMAP-Rule" id="MF_00376"/>
    </source>
</evidence>
<dbReference type="GO" id="GO:0005524">
    <property type="term" value="F:ATP binding"/>
    <property type="evidence" value="ECO:0007669"/>
    <property type="project" value="UniProtKB-UniRule"/>
</dbReference>
<dbReference type="InterPro" id="IPR027417">
    <property type="entry name" value="P-loop_NTPase"/>
</dbReference>
<evidence type="ECO:0000256" key="6">
    <source>
        <dbReference type="NCBIfam" id="TIGR00152"/>
    </source>
</evidence>
<dbReference type="PANTHER" id="PTHR10695:SF46">
    <property type="entry name" value="BIFUNCTIONAL COENZYME A SYNTHASE-RELATED"/>
    <property type="match status" value="1"/>
</dbReference>
<keyword evidence="5" id="KW-0963">Cytoplasm</keyword>
<keyword evidence="3 5" id="KW-0067">ATP-binding</keyword>
<dbReference type="PROSITE" id="PS51219">
    <property type="entry name" value="DPCK"/>
    <property type="match status" value="1"/>
</dbReference>
<dbReference type="InterPro" id="IPR001977">
    <property type="entry name" value="Depp_CoAkinase"/>
</dbReference>
<evidence type="ECO:0000313" key="7">
    <source>
        <dbReference type="EMBL" id="SBV93893.1"/>
    </source>
</evidence>
<protein>
    <recommendedName>
        <fullName evidence="5 6">Dephospho-CoA kinase</fullName>
        <ecNumber evidence="5 6">2.7.1.24</ecNumber>
    </recommendedName>
    <alternativeName>
        <fullName evidence="5">Dephosphocoenzyme A kinase</fullName>
    </alternativeName>
</protein>
<evidence type="ECO:0000256" key="3">
    <source>
        <dbReference type="ARBA" id="ARBA00022840"/>
    </source>
</evidence>
<keyword evidence="5 7" id="KW-0418">Kinase</keyword>
<comment type="function">
    <text evidence="5">Catalyzes the phosphorylation of the 3'-hydroxyl group of dephosphocoenzyme A to form coenzyme A.</text>
</comment>
<gene>
    <name evidence="5 7" type="primary">coaE</name>
    <name evidence="7" type="ORF">KL86DYS2_10624</name>
</gene>
<keyword evidence="5 7" id="KW-0808">Transferase</keyword>
<keyword evidence="4 5" id="KW-0173">Coenzyme A biosynthesis</keyword>
<keyword evidence="2 5" id="KW-0547">Nucleotide-binding</keyword>
<dbReference type="EC" id="2.7.1.24" evidence="5 6"/>
<comment type="subcellular location">
    <subcellularLocation>
        <location evidence="5">Cytoplasm</location>
    </subcellularLocation>
</comment>